<dbReference type="Proteomes" id="UP000821837">
    <property type="component" value="Chromosome 1"/>
</dbReference>
<organism evidence="2 3">
    <name type="scientific">Rhipicephalus sanguineus</name>
    <name type="common">Brown dog tick</name>
    <name type="synonym">Ixodes sanguineus</name>
    <dbReference type="NCBI Taxonomy" id="34632"/>
    <lineage>
        <taxon>Eukaryota</taxon>
        <taxon>Metazoa</taxon>
        <taxon>Ecdysozoa</taxon>
        <taxon>Arthropoda</taxon>
        <taxon>Chelicerata</taxon>
        <taxon>Arachnida</taxon>
        <taxon>Acari</taxon>
        <taxon>Parasitiformes</taxon>
        <taxon>Ixodida</taxon>
        <taxon>Ixodoidea</taxon>
        <taxon>Ixodidae</taxon>
        <taxon>Rhipicephalinae</taxon>
        <taxon>Rhipicephalus</taxon>
        <taxon>Rhipicephalus</taxon>
    </lineage>
</organism>
<proteinExistence type="predicted"/>
<evidence type="ECO:0000313" key="2">
    <source>
        <dbReference type="EMBL" id="KAH7983960.1"/>
    </source>
</evidence>
<sequence>MHQALETTSYDSMAQFLGTSRRHRQDRVHFGSPSVYSSSHPDATPHRAAKVGEFNPWVAPILDSNMDLQMVLDTCECAAYVVEYVNKTNRGMSSLNRVVQETVR</sequence>
<comment type="caution">
    <text evidence="2">The sequence shown here is derived from an EMBL/GenBank/DDBJ whole genome shotgun (WGS) entry which is preliminary data.</text>
</comment>
<name>A0A9D4TAM4_RHISA</name>
<keyword evidence="3" id="KW-1185">Reference proteome</keyword>
<protein>
    <submittedName>
        <fullName evidence="2">Uncharacterized protein</fullName>
    </submittedName>
</protein>
<accession>A0A9D4TAM4</accession>
<evidence type="ECO:0000256" key="1">
    <source>
        <dbReference type="SAM" id="MobiDB-lite"/>
    </source>
</evidence>
<feature type="region of interest" description="Disordered" evidence="1">
    <location>
        <begin position="16"/>
        <end position="45"/>
    </location>
</feature>
<reference evidence="2" key="2">
    <citation type="submission" date="2021-09" db="EMBL/GenBank/DDBJ databases">
        <authorList>
            <person name="Jia N."/>
            <person name="Wang J."/>
            <person name="Shi W."/>
            <person name="Du L."/>
            <person name="Sun Y."/>
            <person name="Zhan W."/>
            <person name="Jiang J."/>
            <person name="Wang Q."/>
            <person name="Zhang B."/>
            <person name="Ji P."/>
            <person name="Sakyi L.B."/>
            <person name="Cui X."/>
            <person name="Yuan T."/>
            <person name="Jiang B."/>
            <person name="Yang W."/>
            <person name="Lam T.T.-Y."/>
            <person name="Chang Q."/>
            <person name="Ding S."/>
            <person name="Wang X."/>
            <person name="Zhu J."/>
            <person name="Ruan X."/>
            <person name="Zhao L."/>
            <person name="Wei J."/>
            <person name="Que T."/>
            <person name="Du C."/>
            <person name="Cheng J."/>
            <person name="Dai P."/>
            <person name="Han X."/>
            <person name="Huang E."/>
            <person name="Gao Y."/>
            <person name="Liu J."/>
            <person name="Shao H."/>
            <person name="Ye R."/>
            <person name="Li L."/>
            <person name="Wei W."/>
            <person name="Wang X."/>
            <person name="Wang C."/>
            <person name="Huo Q."/>
            <person name="Li W."/>
            <person name="Guo W."/>
            <person name="Chen H."/>
            <person name="Chen S."/>
            <person name="Zhou L."/>
            <person name="Zhou L."/>
            <person name="Ni X."/>
            <person name="Tian J."/>
            <person name="Zhou Y."/>
            <person name="Sheng Y."/>
            <person name="Liu T."/>
            <person name="Pan Y."/>
            <person name="Xia L."/>
            <person name="Li J."/>
            <person name="Zhao F."/>
            <person name="Cao W."/>
        </authorList>
    </citation>
    <scope>NUCLEOTIDE SEQUENCE</scope>
    <source>
        <strain evidence="2">Rsan-2018</strain>
        <tissue evidence="2">Larvae</tissue>
    </source>
</reference>
<dbReference type="AlphaFoldDB" id="A0A9D4TAM4"/>
<dbReference type="EMBL" id="JABSTV010001245">
    <property type="protein sequence ID" value="KAH7983960.1"/>
    <property type="molecule type" value="Genomic_DNA"/>
</dbReference>
<gene>
    <name evidence="2" type="ORF">HPB52_015829</name>
</gene>
<reference evidence="2" key="1">
    <citation type="journal article" date="2020" name="Cell">
        <title>Large-Scale Comparative Analyses of Tick Genomes Elucidate Their Genetic Diversity and Vector Capacities.</title>
        <authorList>
            <consortium name="Tick Genome and Microbiome Consortium (TIGMIC)"/>
            <person name="Jia N."/>
            <person name="Wang J."/>
            <person name="Shi W."/>
            <person name="Du L."/>
            <person name="Sun Y."/>
            <person name="Zhan W."/>
            <person name="Jiang J.F."/>
            <person name="Wang Q."/>
            <person name="Zhang B."/>
            <person name="Ji P."/>
            <person name="Bell-Sakyi L."/>
            <person name="Cui X.M."/>
            <person name="Yuan T.T."/>
            <person name="Jiang B.G."/>
            <person name="Yang W.F."/>
            <person name="Lam T.T."/>
            <person name="Chang Q.C."/>
            <person name="Ding S.J."/>
            <person name="Wang X.J."/>
            <person name="Zhu J.G."/>
            <person name="Ruan X.D."/>
            <person name="Zhao L."/>
            <person name="Wei J.T."/>
            <person name="Ye R.Z."/>
            <person name="Que T.C."/>
            <person name="Du C.H."/>
            <person name="Zhou Y.H."/>
            <person name="Cheng J.X."/>
            <person name="Dai P.F."/>
            <person name="Guo W.B."/>
            <person name="Han X.H."/>
            <person name="Huang E.J."/>
            <person name="Li L.F."/>
            <person name="Wei W."/>
            <person name="Gao Y.C."/>
            <person name="Liu J.Z."/>
            <person name="Shao H.Z."/>
            <person name="Wang X."/>
            <person name="Wang C.C."/>
            <person name="Yang T.C."/>
            <person name="Huo Q.B."/>
            <person name="Li W."/>
            <person name="Chen H.Y."/>
            <person name="Chen S.E."/>
            <person name="Zhou L.G."/>
            <person name="Ni X.B."/>
            <person name="Tian J.H."/>
            <person name="Sheng Y."/>
            <person name="Liu T."/>
            <person name="Pan Y.S."/>
            <person name="Xia L.Y."/>
            <person name="Li J."/>
            <person name="Zhao F."/>
            <person name="Cao W.C."/>
        </authorList>
    </citation>
    <scope>NUCLEOTIDE SEQUENCE</scope>
    <source>
        <strain evidence="2">Rsan-2018</strain>
    </source>
</reference>
<evidence type="ECO:0000313" key="3">
    <source>
        <dbReference type="Proteomes" id="UP000821837"/>
    </source>
</evidence>
<dbReference type="VEuPathDB" id="VectorBase:RSAN_037026"/>